<dbReference type="OrthoDB" id="9781337at2"/>
<dbReference type="Pfam" id="PF00005">
    <property type="entry name" value="ABC_tran"/>
    <property type="match status" value="1"/>
</dbReference>
<dbReference type="GO" id="GO:0042941">
    <property type="term" value="P:D-alanine transmembrane transport"/>
    <property type="evidence" value="ECO:0007669"/>
    <property type="project" value="TreeGrafter"/>
</dbReference>
<dbReference type="GO" id="GO:0005886">
    <property type="term" value="C:plasma membrane"/>
    <property type="evidence" value="ECO:0007669"/>
    <property type="project" value="TreeGrafter"/>
</dbReference>
<keyword evidence="1" id="KW-0813">Transport</keyword>
<sequence length="242" mass="25930">MSELILELKGVDMQFGGLKALSNISMSVRRGEFIGIIGPNGAGKTTLFNAISGVIPPTAGEVRVAGRPMQGRAPNDYCKLGVARTFQTPRIFPDMTVRDNVRFAHTFGNASGQGIELIEQVMHAVGMAGASNETAGAMPPARQRQLEIAMALATSPRLLLLDEVAAGLTEGEVEEVARLIQQLRGDYDLTVVWIEHAVKTLMKTVERVAVLNFGELIADGTPEQVAADQKVIDAYLGEEEAA</sequence>
<dbReference type="PROSITE" id="PS50893">
    <property type="entry name" value="ABC_TRANSPORTER_2"/>
    <property type="match status" value="1"/>
</dbReference>
<evidence type="ECO:0000256" key="2">
    <source>
        <dbReference type="ARBA" id="ARBA00022475"/>
    </source>
</evidence>
<dbReference type="InterPro" id="IPR027417">
    <property type="entry name" value="P-loop_NTPase"/>
</dbReference>
<keyword evidence="2" id="KW-0472">Membrane</keyword>
<dbReference type="EMBL" id="QEKO01000003">
    <property type="protein sequence ID" value="PVY61840.1"/>
    <property type="molecule type" value="Genomic_DNA"/>
</dbReference>
<dbReference type="GO" id="GO:1903805">
    <property type="term" value="P:L-valine import across plasma membrane"/>
    <property type="evidence" value="ECO:0007669"/>
    <property type="project" value="TreeGrafter"/>
</dbReference>
<comment type="caution">
    <text evidence="6">The sequence shown here is derived from an EMBL/GenBank/DDBJ whole genome shotgun (WGS) entry which is preliminary data.</text>
</comment>
<dbReference type="GO" id="GO:0015808">
    <property type="term" value="P:L-alanine transport"/>
    <property type="evidence" value="ECO:0007669"/>
    <property type="project" value="TreeGrafter"/>
</dbReference>
<dbReference type="Gene3D" id="3.40.50.300">
    <property type="entry name" value="P-loop containing nucleotide triphosphate hydrolases"/>
    <property type="match status" value="1"/>
</dbReference>
<keyword evidence="4 6" id="KW-0067">ATP-binding</keyword>
<dbReference type="InterPro" id="IPR032823">
    <property type="entry name" value="BCA_ABC_TP_C"/>
</dbReference>
<dbReference type="PANTHER" id="PTHR45772">
    <property type="entry name" value="CONSERVED COMPONENT OF ABC TRANSPORTER FOR NATURAL AMINO ACIDS-RELATED"/>
    <property type="match status" value="1"/>
</dbReference>
<reference evidence="6 7" key="1">
    <citation type="submission" date="2018-04" db="EMBL/GenBank/DDBJ databases">
        <title>Genomic Encyclopedia of Type Strains, Phase IV (KMG-IV): sequencing the most valuable type-strain genomes for metagenomic binning, comparative biology and taxonomic classification.</title>
        <authorList>
            <person name="Goeker M."/>
        </authorList>
    </citation>
    <scope>NUCLEOTIDE SEQUENCE [LARGE SCALE GENOMIC DNA]</scope>
    <source>
        <strain evidence="6 7">DSM 10065</strain>
    </source>
</reference>
<evidence type="ECO:0000256" key="1">
    <source>
        <dbReference type="ARBA" id="ARBA00022448"/>
    </source>
</evidence>
<gene>
    <name evidence="6" type="ORF">C7440_2573</name>
</gene>
<dbReference type="CDD" id="cd03219">
    <property type="entry name" value="ABC_Mj1267_LivG_branched"/>
    <property type="match status" value="1"/>
</dbReference>
<dbReference type="InterPro" id="IPR051120">
    <property type="entry name" value="ABC_AA/LPS_Transport"/>
</dbReference>
<dbReference type="GO" id="GO:0005304">
    <property type="term" value="F:L-valine transmembrane transporter activity"/>
    <property type="evidence" value="ECO:0007669"/>
    <property type="project" value="TreeGrafter"/>
</dbReference>
<dbReference type="SMART" id="SM00382">
    <property type="entry name" value="AAA"/>
    <property type="match status" value="1"/>
</dbReference>
<dbReference type="InterPro" id="IPR003439">
    <property type="entry name" value="ABC_transporter-like_ATP-bd"/>
</dbReference>
<evidence type="ECO:0000259" key="5">
    <source>
        <dbReference type="PROSITE" id="PS50893"/>
    </source>
</evidence>
<keyword evidence="3" id="KW-0547">Nucleotide-binding</keyword>
<evidence type="ECO:0000256" key="4">
    <source>
        <dbReference type="ARBA" id="ARBA00022840"/>
    </source>
</evidence>
<dbReference type="Proteomes" id="UP000246145">
    <property type="component" value="Unassembled WGS sequence"/>
</dbReference>
<dbReference type="GO" id="GO:0015188">
    <property type="term" value="F:L-isoleucine transmembrane transporter activity"/>
    <property type="evidence" value="ECO:0007669"/>
    <property type="project" value="TreeGrafter"/>
</dbReference>
<keyword evidence="2" id="KW-1003">Cell membrane</keyword>
<dbReference type="SUPFAM" id="SSF52540">
    <property type="entry name" value="P-loop containing nucleoside triphosphate hydrolases"/>
    <property type="match status" value="1"/>
</dbReference>
<dbReference type="GO" id="GO:0005524">
    <property type="term" value="F:ATP binding"/>
    <property type="evidence" value="ECO:0007669"/>
    <property type="project" value="UniProtKB-KW"/>
</dbReference>
<dbReference type="GO" id="GO:0016887">
    <property type="term" value="F:ATP hydrolysis activity"/>
    <property type="evidence" value="ECO:0007669"/>
    <property type="project" value="InterPro"/>
</dbReference>
<keyword evidence="7" id="KW-1185">Reference proteome</keyword>
<feature type="domain" description="ABC transporter" evidence="5">
    <location>
        <begin position="6"/>
        <end position="238"/>
    </location>
</feature>
<dbReference type="AlphaFoldDB" id="A0A2U1CLE6"/>
<evidence type="ECO:0000256" key="3">
    <source>
        <dbReference type="ARBA" id="ARBA00022741"/>
    </source>
</evidence>
<accession>A0A2U1CLE6</accession>
<dbReference type="GO" id="GO:1903806">
    <property type="term" value="P:L-isoleucine import across plasma membrane"/>
    <property type="evidence" value="ECO:0007669"/>
    <property type="project" value="TreeGrafter"/>
</dbReference>
<dbReference type="InterPro" id="IPR003593">
    <property type="entry name" value="AAA+_ATPase"/>
</dbReference>
<dbReference type="PANTHER" id="PTHR45772:SF7">
    <property type="entry name" value="AMINO ACID ABC TRANSPORTER ATP-BINDING PROTEIN"/>
    <property type="match status" value="1"/>
</dbReference>
<dbReference type="GO" id="GO:0015192">
    <property type="term" value="F:L-phenylalanine transmembrane transporter activity"/>
    <property type="evidence" value="ECO:0007669"/>
    <property type="project" value="TreeGrafter"/>
</dbReference>
<dbReference type="Pfam" id="PF12399">
    <property type="entry name" value="BCA_ABC_TP_C"/>
    <property type="match status" value="1"/>
</dbReference>
<organism evidence="6 7">
    <name type="scientific">Pusillimonas noertemannii</name>
    <dbReference type="NCBI Taxonomy" id="305977"/>
    <lineage>
        <taxon>Bacteria</taxon>
        <taxon>Pseudomonadati</taxon>
        <taxon>Pseudomonadota</taxon>
        <taxon>Betaproteobacteria</taxon>
        <taxon>Burkholderiales</taxon>
        <taxon>Alcaligenaceae</taxon>
        <taxon>Pusillimonas</taxon>
    </lineage>
</organism>
<proteinExistence type="predicted"/>
<protein>
    <submittedName>
        <fullName evidence="6">Amino acid/amide ABC transporter ATP-binding protein 1 (HAAT family)</fullName>
    </submittedName>
</protein>
<dbReference type="RefSeq" id="WP_116518818.1">
    <property type="nucleotide sequence ID" value="NZ_JACCEX010000003.1"/>
</dbReference>
<name>A0A2U1CLE6_9BURK</name>
<evidence type="ECO:0000313" key="6">
    <source>
        <dbReference type="EMBL" id="PVY61840.1"/>
    </source>
</evidence>
<dbReference type="STRING" id="1231391.GCA_000308195_00382"/>
<evidence type="ECO:0000313" key="7">
    <source>
        <dbReference type="Proteomes" id="UP000246145"/>
    </source>
</evidence>